<organism evidence="2 3">
    <name type="scientific">Ignelater luminosus</name>
    <name type="common">Cucubano</name>
    <name type="synonym">Pyrophorus luminosus</name>
    <dbReference type="NCBI Taxonomy" id="2038154"/>
    <lineage>
        <taxon>Eukaryota</taxon>
        <taxon>Metazoa</taxon>
        <taxon>Ecdysozoa</taxon>
        <taxon>Arthropoda</taxon>
        <taxon>Hexapoda</taxon>
        <taxon>Insecta</taxon>
        <taxon>Pterygota</taxon>
        <taxon>Neoptera</taxon>
        <taxon>Endopterygota</taxon>
        <taxon>Coleoptera</taxon>
        <taxon>Polyphaga</taxon>
        <taxon>Elateriformia</taxon>
        <taxon>Elateroidea</taxon>
        <taxon>Elateridae</taxon>
        <taxon>Agrypninae</taxon>
        <taxon>Pyrophorini</taxon>
        <taxon>Ignelater</taxon>
    </lineage>
</organism>
<name>A0A8K0D920_IGNLU</name>
<sequence>MFKNALLVFLLICYGLDPVVSQKVYNFTNELAPEERDNVNAILFLPHTDYNSNYEHDNGITFLNVSLVGKIQPCTIRPESTLPLTMESILRRSQRHKCDCKKLLESSIFSLLGWARNVMGMTAAVVSLNGDQKDEKKDNTAVNYYDYKLEIVDPPFLHKTFPQSVSEKMPLHTINMQTMRQFQQLPLPPDDNVQVSSIPVLVKDNRLSSQHIPIFNAYLRQPQLQFNNIHKYHRNKFKNLANVHRIKRKLIIEPENTEIINIQAMMNEEPNEILDVPALKRADRPESIWDILGIMSAIRRSFFANFLNPILDPQQRMLDEESGTNFNSLGQVRAPSLFHLVKGTLHRLQRETNMNNRSGYLLIVFGGSLSHIADPYSDLVQSVKHIRETTNPGSTLLVVTGYCPTNSTEAEGLQGLKERNNMQLPVYATGPNYKLLAKARELFEIPMQIKNALRGNKSELNGNLNKKDSGLLTPTFSGVLNVANEDLSQNDFNKEWIEKMQNQNNENTNENGKVWDNTRYKRNAKKLLPELLANKSVGKELNNFIFIVIVSFLFTV</sequence>
<dbReference type="OrthoDB" id="6783374at2759"/>
<feature type="signal peptide" evidence="1">
    <location>
        <begin position="1"/>
        <end position="21"/>
    </location>
</feature>
<evidence type="ECO:0000313" key="2">
    <source>
        <dbReference type="EMBL" id="KAF2899121.1"/>
    </source>
</evidence>
<dbReference type="InterPro" id="IPR017850">
    <property type="entry name" value="Alkaline_phosphatase_core_sf"/>
</dbReference>
<dbReference type="SUPFAM" id="SSF53649">
    <property type="entry name" value="Alkaline phosphatase-like"/>
    <property type="match status" value="1"/>
</dbReference>
<proteinExistence type="predicted"/>
<evidence type="ECO:0000256" key="1">
    <source>
        <dbReference type="SAM" id="SignalP"/>
    </source>
</evidence>
<dbReference type="Proteomes" id="UP000801492">
    <property type="component" value="Unassembled WGS sequence"/>
</dbReference>
<protein>
    <submittedName>
        <fullName evidence="2">Uncharacterized protein</fullName>
    </submittedName>
</protein>
<gene>
    <name evidence="2" type="ORF">ILUMI_07055</name>
</gene>
<comment type="caution">
    <text evidence="2">The sequence shown here is derived from an EMBL/GenBank/DDBJ whole genome shotgun (WGS) entry which is preliminary data.</text>
</comment>
<reference evidence="2" key="1">
    <citation type="submission" date="2019-08" db="EMBL/GenBank/DDBJ databases">
        <title>The genome of the North American firefly Photinus pyralis.</title>
        <authorList>
            <consortium name="Photinus pyralis genome working group"/>
            <person name="Fallon T.R."/>
            <person name="Sander Lower S.E."/>
            <person name="Weng J.-K."/>
        </authorList>
    </citation>
    <scope>NUCLEOTIDE SEQUENCE</scope>
    <source>
        <strain evidence="2">TRF0915ILg1</strain>
        <tissue evidence="2">Whole body</tissue>
    </source>
</reference>
<feature type="chain" id="PRO_5035479073" evidence="1">
    <location>
        <begin position="22"/>
        <end position="556"/>
    </location>
</feature>
<accession>A0A8K0D920</accession>
<evidence type="ECO:0000313" key="3">
    <source>
        <dbReference type="Proteomes" id="UP000801492"/>
    </source>
</evidence>
<keyword evidence="1" id="KW-0732">Signal</keyword>
<dbReference type="EMBL" id="VTPC01003043">
    <property type="protein sequence ID" value="KAF2899121.1"/>
    <property type="molecule type" value="Genomic_DNA"/>
</dbReference>
<keyword evidence="3" id="KW-1185">Reference proteome</keyword>
<dbReference type="AlphaFoldDB" id="A0A8K0D920"/>